<comment type="catalytic activity">
    <reaction evidence="5">
        <text>3-deoxy-alpha-D-manno-oct-2-ulosonate + CTP = CMP-3-deoxy-beta-D-manno-octulosonate + diphosphate</text>
        <dbReference type="Rhea" id="RHEA:23448"/>
        <dbReference type="ChEBI" id="CHEBI:33019"/>
        <dbReference type="ChEBI" id="CHEBI:37563"/>
        <dbReference type="ChEBI" id="CHEBI:85986"/>
        <dbReference type="ChEBI" id="CHEBI:85987"/>
        <dbReference type="EC" id="2.7.7.38"/>
    </reaction>
</comment>
<organism evidence="6">
    <name type="scientific">Thermodesulfobacterium geofontis</name>
    <dbReference type="NCBI Taxonomy" id="1295609"/>
    <lineage>
        <taxon>Bacteria</taxon>
        <taxon>Pseudomonadati</taxon>
        <taxon>Thermodesulfobacteriota</taxon>
        <taxon>Thermodesulfobacteria</taxon>
        <taxon>Thermodesulfobacteriales</taxon>
        <taxon>Thermodesulfobacteriaceae</taxon>
        <taxon>Thermodesulfobacterium</taxon>
    </lineage>
</organism>
<dbReference type="HAMAP" id="MF_00057">
    <property type="entry name" value="KdsB"/>
    <property type="match status" value="1"/>
</dbReference>
<dbReference type="UniPathway" id="UPA00358">
    <property type="reaction ID" value="UER00476"/>
</dbReference>
<reference evidence="6" key="1">
    <citation type="journal article" date="2020" name="mSystems">
        <title>Genome- and Community-Level Interaction Insights into Carbon Utilization and Element Cycling Functions of Hydrothermarchaeota in Hydrothermal Sediment.</title>
        <authorList>
            <person name="Zhou Z."/>
            <person name="Liu Y."/>
            <person name="Xu W."/>
            <person name="Pan J."/>
            <person name="Luo Z.H."/>
            <person name="Li M."/>
        </authorList>
    </citation>
    <scope>NUCLEOTIDE SEQUENCE [LARGE SCALE GENOMIC DNA]</scope>
    <source>
        <strain evidence="6">SpSt-6</strain>
    </source>
</reference>
<dbReference type="Pfam" id="PF02348">
    <property type="entry name" value="CTP_transf_3"/>
    <property type="match status" value="1"/>
</dbReference>
<dbReference type="InterPro" id="IPR004528">
    <property type="entry name" value="KdsB"/>
</dbReference>
<evidence type="ECO:0000313" key="6">
    <source>
        <dbReference type="EMBL" id="HGQ84913.1"/>
    </source>
</evidence>
<dbReference type="NCBIfam" id="TIGR00466">
    <property type="entry name" value="kdsB"/>
    <property type="match status" value="1"/>
</dbReference>
<dbReference type="NCBIfam" id="NF003950">
    <property type="entry name" value="PRK05450.1-3"/>
    <property type="match status" value="1"/>
</dbReference>
<keyword evidence="3 5" id="KW-0548">Nucleotidyltransferase</keyword>
<dbReference type="GO" id="GO:0008690">
    <property type="term" value="F:3-deoxy-manno-octulosonate cytidylyltransferase activity"/>
    <property type="evidence" value="ECO:0007669"/>
    <property type="project" value="UniProtKB-UniRule"/>
</dbReference>
<dbReference type="Gene3D" id="3.90.550.10">
    <property type="entry name" value="Spore Coat Polysaccharide Biosynthesis Protein SpsA, Chain A"/>
    <property type="match status" value="1"/>
</dbReference>
<dbReference type="NCBIfam" id="NF009905">
    <property type="entry name" value="PRK13368.1"/>
    <property type="match status" value="1"/>
</dbReference>
<comment type="function">
    <text evidence="5">Activates KDO (a required 8-carbon sugar) for incorporation into bacterial lipopolysaccharide in Gram-negative bacteria.</text>
</comment>
<dbReference type="CDD" id="cd02517">
    <property type="entry name" value="CMP-KDO-Synthetase"/>
    <property type="match status" value="1"/>
</dbReference>
<keyword evidence="5" id="KW-0963">Cytoplasm</keyword>
<dbReference type="GO" id="GO:0005829">
    <property type="term" value="C:cytosol"/>
    <property type="evidence" value="ECO:0007669"/>
    <property type="project" value="TreeGrafter"/>
</dbReference>
<dbReference type="InterPro" id="IPR029044">
    <property type="entry name" value="Nucleotide-diphossugar_trans"/>
</dbReference>
<dbReference type="EC" id="2.7.7.38" evidence="5"/>
<name>A0A7C4JPS5_9BACT</name>
<dbReference type="EMBL" id="DSZN01000009">
    <property type="protein sequence ID" value="HGQ84913.1"/>
    <property type="molecule type" value="Genomic_DNA"/>
</dbReference>
<dbReference type="NCBIfam" id="NF003952">
    <property type="entry name" value="PRK05450.1-5"/>
    <property type="match status" value="1"/>
</dbReference>
<dbReference type="PANTHER" id="PTHR42866:SF2">
    <property type="entry name" value="3-DEOXY-MANNO-OCTULOSONATE CYTIDYLYLTRANSFERASE, MITOCHONDRIAL"/>
    <property type="match status" value="1"/>
</dbReference>
<dbReference type="GO" id="GO:0009103">
    <property type="term" value="P:lipopolysaccharide biosynthetic process"/>
    <property type="evidence" value="ECO:0007669"/>
    <property type="project" value="UniProtKB-UniRule"/>
</dbReference>
<dbReference type="AlphaFoldDB" id="A0A7C4JPS5"/>
<comment type="similarity">
    <text evidence="5">Belongs to the KdsB family.</text>
</comment>
<comment type="pathway">
    <text evidence="5">Nucleotide-sugar biosynthesis; CMP-3-deoxy-D-manno-octulosonate biosynthesis; CMP-3-deoxy-D-manno-octulosonate from 3-deoxy-D-manno-octulosonate and CTP: step 1/1.</text>
</comment>
<protein>
    <recommendedName>
        <fullName evidence="5">3-deoxy-manno-octulosonate cytidylyltransferase</fullName>
        <ecNumber evidence="5">2.7.7.38</ecNumber>
    </recommendedName>
    <alternativeName>
        <fullName evidence="5">CMP-2-keto-3-deoxyoctulosonic acid synthase</fullName>
        <shortName evidence="5">CKS</shortName>
        <shortName evidence="5">CMP-KDO synthase</shortName>
    </alternativeName>
</protein>
<comment type="subcellular location">
    <subcellularLocation>
        <location evidence="5">Cytoplasm</location>
    </subcellularLocation>
    <subcellularLocation>
        <location evidence="1">Membrane</location>
    </subcellularLocation>
</comment>
<dbReference type="FunFam" id="3.90.550.10:FF:000011">
    <property type="entry name" value="3-deoxy-manno-octulosonate cytidylyltransferase"/>
    <property type="match status" value="1"/>
</dbReference>
<evidence type="ECO:0000256" key="3">
    <source>
        <dbReference type="ARBA" id="ARBA00022695"/>
    </source>
</evidence>
<keyword evidence="2 5" id="KW-0808">Transferase</keyword>
<sequence>MRKVIIIPARYGSTRFPGKPLALLWGKTIIRHVYERALASEIEEIYVATDDERIFNEVISFGGKAILTSKEHTCGTERVAEAVNILGLDEEDLIINLQADQPLFPSEYFSLLIKPLLFSSDIHISTLATPIKNLKDLENPNRVKVVLDKEGRALYFSRSSIPYFVPSGKEPLYLKHIGVYAYTKGFLDKFINLPPGDLESSEKLEQLRALEYGYKIAVTVVPKEVPEVDTPEDLEYIKTLKEEEL</sequence>
<dbReference type="InterPro" id="IPR003329">
    <property type="entry name" value="Cytidylyl_trans"/>
</dbReference>
<keyword evidence="4 5" id="KW-0448">Lipopolysaccharide biosynthesis</keyword>
<gene>
    <name evidence="5 6" type="primary">kdsB</name>
    <name evidence="6" type="ORF">ENT66_00500</name>
</gene>
<evidence type="ECO:0000256" key="5">
    <source>
        <dbReference type="HAMAP-Rule" id="MF_00057"/>
    </source>
</evidence>
<comment type="caution">
    <text evidence="6">The sequence shown here is derived from an EMBL/GenBank/DDBJ whole genome shotgun (WGS) entry which is preliminary data.</text>
</comment>
<evidence type="ECO:0000256" key="1">
    <source>
        <dbReference type="ARBA" id="ARBA00004370"/>
    </source>
</evidence>
<dbReference type="GO" id="GO:0033468">
    <property type="term" value="P:CMP-keto-3-deoxy-D-manno-octulosonic acid biosynthetic process"/>
    <property type="evidence" value="ECO:0007669"/>
    <property type="project" value="UniProtKB-UniRule"/>
</dbReference>
<dbReference type="SUPFAM" id="SSF53448">
    <property type="entry name" value="Nucleotide-diphospho-sugar transferases"/>
    <property type="match status" value="1"/>
</dbReference>
<evidence type="ECO:0000256" key="2">
    <source>
        <dbReference type="ARBA" id="ARBA00022679"/>
    </source>
</evidence>
<dbReference type="GO" id="GO:0016020">
    <property type="term" value="C:membrane"/>
    <property type="evidence" value="ECO:0007669"/>
    <property type="project" value="UniProtKB-SubCell"/>
</dbReference>
<proteinExistence type="inferred from homology"/>
<evidence type="ECO:0000256" key="4">
    <source>
        <dbReference type="ARBA" id="ARBA00022985"/>
    </source>
</evidence>
<dbReference type="PANTHER" id="PTHR42866">
    <property type="entry name" value="3-DEOXY-MANNO-OCTULOSONATE CYTIDYLYLTRANSFERASE"/>
    <property type="match status" value="1"/>
</dbReference>
<accession>A0A7C4JPS5</accession>